<protein>
    <recommendedName>
        <fullName evidence="6">C2H2-type domain-containing protein</fullName>
    </recommendedName>
</protein>
<dbReference type="EMBL" id="JADGKB010000057">
    <property type="protein sequence ID" value="KAJ3255989.1"/>
    <property type="molecule type" value="Genomic_DNA"/>
</dbReference>
<evidence type="ECO:0000256" key="1">
    <source>
        <dbReference type="ARBA" id="ARBA00022723"/>
    </source>
</evidence>
<keyword evidence="8" id="KW-1185">Reference proteome</keyword>
<evidence type="ECO:0000313" key="7">
    <source>
        <dbReference type="EMBL" id="KAJ3255989.1"/>
    </source>
</evidence>
<evidence type="ECO:0000313" key="8">
    <source>
        <dbReference type="Proteomes" id="UP001210925"/>
    </source>
</evidence>
<evidence type="ECO:0000256" key="3">
    <source>
        <dbReference type="ARBA" id="ARBA00022771"/>
    </source>
</evidence>
<sequence>MAGWNEQQGYESDTTNFDKLYNPKYQNQSFVPTTAAQLLSSQTLLGGFEDSYDSPMSSTSNLNSGFFSPSTNINDNFPQKEFDLDVDNSESAESSEFVCPECSKTFTKLVALRSHETVHKGKFCINQAEKTHVCLFCHKAFARRHDMLRHERTVHSAEKALMCSTCSTVFSNAEELDLHCKLENHIPSDKVVKVSKKGEVGKKVKKKSSNTNTAQQINLEYDGQYPRKLSSASINSDSYNPFQTPIPGANGINMNNSGFPIPNQQPVFNTFPNPQQSYSIPVPDPSYSQYKGDTFINSGQINPQLRMQQNQFVTNQLHAMQIPQANPFPQMQMQNNMQTAFIPDMNQQGYQMSISNPMALSPKMAPVRSKPSLTHLNLNATAKPSPLSREVYSMYDRRDIFQEAAVSNYQFEEPFVSGCDGLVLGLDMDYNMPNQNYNPPQLSDFKMDLTDF</sequence>
<dbReference type="GO" id="GO:0005634">
    <property type="term" value="C:nucleus"/>
    <property type="evidence" value="ECO:0007669"/>
    <property type="project" value="TreeGrafter"/>
</dbReference>
<keyword evidence="1" id="KW-0479">Metal-binding</keyword>
<organism evidence="7 8">
    <name type="scientific">Boothiomyces macroporosus</name>
    <dbReference type="NCBI Taxonomy" id="261099"/>
    <lineage>
        <taxon>Eukaryota</taxon>
        <taxon>Fungi</taxon>
        <taxon>Fungi incertae sedis</taxon>
        <taxon>Chytridiomycota</taxon>
        <taxon>Chytridiomycota incertae sedis</taxon>
        <taxon>Chytridiomycetes</taxon>
        <taxon>Rhizophydiales</taxon>
        <taxon>Terramycetaceae</taxon>
        <taxon>Boothiomyces</taxon>
    </lineage>
</organism>
<evidence type="ECO:0000256" key="4">
    <source>
        <dbReference type="ARBA" id="ARBA00022833"/>
    </source>
</evidence>
<dbReference type="InterPro" id="IPR036236">
    <property type="entry name" value="Znf_C2H2_sf"/>
</dbReference>
<evidence type="ECO:0000256" key="2">
    <source>
        <dbReference type="ARBA" id="ARBA00022737"/>
    </source>
</evidence>
<name>A0AAD5UEY7_9FUNG</name>
<evidence type="ECO:0000256" key="5">
    <source>
        <dbReference type="PROSITE-ProRule" id="PRU00042"/>
    </source>
</evidence>
<proteinExistence type="predicted"/>
<keyword evidence="3 5" id="KW-0863">Zinc-finger</keyword>
<feature type="domain" description="C2H2-type" evidence="6">
    <location>
        <begin position="132"/>
        <end position="160"/>
    </location>
</feature>
<evidence type="ECO:0000259" key="6">
    <source>
        <dbReference type="PROSITE" id="PS50157"/>
    </source>
</evidence>
<keyword evidence="4" id="KW-0862">Zinc</keyword>
<accession>A0AAD5UEY7</accession>
<dbReference type="GO" id="GO:0000981">
    <property type="term" value="F:DNA-binding transcription factor activity, RNA polymerase II-specific"/>
    <property type="evidence" value="ECO:0007669"/>
    <property type="project" value="TreeGrafter"/>
</dbReference>
<dbReference type="Pfam" id="PF00096">
    <property type="entry name" value="zf-C2H2"/>
    <property type="match status" value="1"/>
</dbReference>
<dbReference type="InterPro" id="IPR013087">
    <property type="entry name" value="Znf_C2H2_type"/>
</dbReference>
<dbReference type="Proteomes" id="UP001210925">
    <property type="component" value="Unassembled WGS sequence"/>
</dbReference>
<dbReference type="Gene3D" id="3.30.160.60">
    <property type="entry name" value="Classic Zinc Finger"/>
    <property type="match status" value="1"/>
</dbReference>
<dbReference type="SMART" id="SM00355">
    <property type="entry name" value="ZnF_C2H2"/>
    <property type="match status" value="3"/>
</dbReference>
<keyword evidence="2" id="KW-0677">Repeat</keyword>
<dbReference type="PROSITE" id="PS00028">
    <property type="entry name" value="ZINC_FINGER_C2H2_1"/>
    <property type="match status" value="3"/>
</dbReference>
<dbReference type="GO" id="GO:0000977">
    <property type="term" value="F:RNA polymerase II transcription regulatory region sequence-specific DNA binding"/>
    <property type="evidence" value="ECO:0007669"/>
    <property type="project" value="TreeGrafter"/>
</dbReference>
<dbReference type="PANTHER" id="PTHR24379:SF127">
    <property type="entry name" value="BLOODY FINGERS-RELATED"/>
    <property type="match status" value="1"/>
</dbReference>
<dbReference type="SUPFAM" id="SSF57667">
    <property type="entry name" value="beta-beta-alpha zinc fingers"/>
    <property type="match status" value="1"/>
</dbReference>
<comment type="caution">
    <text evidence="7">The sequence shown here is derived from an EMBL/GenBank/DDBJ whole genome shotgun (WGS) entry which is preliminary data.</text>
</comment>
<gene>
    <name evidence="7" type="ORF">HK103_005796</name>
</gene>
<dbReference type="AlphaFoldDB" id="A0AAD5UEY7"/>
<dbReference type="GO" id="GO:0008270">
    <property type="term" value="F:zinc ion binding"/>
    <property type="evidence" value="ECO:0007669"/>
    <property type="project" value="UniProtKB-KW"/>
</dbReference>
<dbReference type="PANTHER" id="PTHR24379">
    <property type="entry name" value="KRAB AND ZINC FINGER DOMAIN-CONTAINING"/>
    <property type="match status" value="1"/>
</dbReference>
<feature type="domain" description="C2H2-type" evidence="6">
    <location>
        <begin position="97"/>
        <end position="122"/>
    </location>
</feature>
<dbReference type="PROSITE" id="PS50157">
    <property type="entry name" value="ZINC_FINGER_C2H2_2"/>
    <property type="match status" value="2"/>
</dbReference>
<reference evidence="7" key="1">
    <citation type="submission" date="2020-05" db="EMBL/GenBank/DDBJ databases">
        <title>Phylogenomic resolution of chytrid fungi.</title>
        <authorList>
            <person name="Stajich J.E."/>
            <person name="Amses K."/>
            <person name="Simmons R."/>
            <person name="Seto K."/>
            <person name="Myers J."/>
            <person name="Bonds A."/>
            <person name="Quandt C.A."/>
            <person name="Barry K."/>
            <person name="Liu P."/>
            <person name="Grigoriev I."/>
            <person name="Longcore J.E."/>
            <person name="James T.Y."/>
        </authorList>
    </citation>
    <scope>NUCLEOTIDE SEQUENCE</scope>
    <source>
        <strain evidence="7">PLAUS21</strain>
    </source>
</reference>